<keyword evidence="3" id="KW-1003">Cell membrane</keyword>
<evidence type="ECO:0000256" key="6">
    <source>
        <dbReference type="ARBA" id="ARBA00023139"/>
    </source>
</evidence>
<protein>
    <submittedName>
        <fullName evidence="8">Raffinose/stachyose/melibiose transport system substrate-binding protein</fullName>
    </submittedName>
</protein>
<name>A0ABV0EX61_9ENTE</name>
<evidence type="ECO:0000313" key="9">
    <source>
        <dbReference type="Proteomes" id="UP000664357"/>
    </source>
</evidence>
<keyword evidence="4" id="KW-0732">Signal</keyword>
<dbReference type="RefSeq" id="WP_207701921.1">
    <property type="nucleotide sequence ID" value="NZ_JAFREL020000004.1"/>
</dbReference>
<accession>A0ABV0EX61</accession>
<dbReference type="PANTHER" id="PTHR43649">
    <property type="entry name" value="ARABINOSE-BINDING PROTEIN-RELATED"/>
    <property type="match status" value="1"/>
</dbReference>
<dbReference type="InterPro" id="IPR006061">
    <property type="entry name" value="SBP_1_CS"/>
</dbReference>
<comment type="caution">
    <text evidence="8">The sequence shown here is derived from an EMBL/GenBank/DDBJ whole genome shotgun (WGS) entry which is preliminary data.</text>
</comment>
<sequence>MDMKKVIVSGLALISTGVMLSACGNGGGSSSSGKTEIEFYNQKKEMQSTLDEIIKDFEKENPDIKVNFTNVPDGATVLKTRISSDDAPDVINVYPQNNDFQEWAKDGVFKDLTENDYLKNLKEGAAETYAINDKIYSVPLTSNAWGFFYNKDKFEELGLETPKTWAEFEELVADIKEKKETPFALSLTQTDAWTLNGYHQLAWATTDGGFDGANNALVHSPKGAIKTSNADFKNVTKELDLLRDNGQKNASGATYDDAVAAFAKGDALIFPNGIWALPAVQNQSPEFEIGMFAYPGQNEGEELTVGAADLALSIAESSENKETAEKFVEYMTSKEAMQKYYDVNGAPTSVTSVDTEGKFPEMEGVNQYVFTDQQIVWLQKEWTSEETFHHMTVEYVNSGDKDKLASNLNNFFDTMK</sequence>
<comment type="similarity">
    <text evidence="1">Belongs to the bacterial solute-binding protein 1 family.</text>
</comment>
<dbReference type="SUPFAM" id="SSF53850">
    <property type="entry name" value="Periplasmic binding protein-like II"/>
    <property type="match status" value="1"/>
</dbReference>
<dbReference type="PROSITE" id="PS51257">
    <property type="entry name" value="PROKAR_LIPOPROTEIN"/>
    <property type="match status" value="1"/>
</dbReference>
<dbReference type="PANTHER" id="PTHR43649:SF33">
    <property type="entry name" value="POLYGALACTURONAN_RHAMNOGALACTURONAN-BINDING PROTEIN YTCQ"/>
    <property type="match status" value="1"/>
</dbReference>
<proteinExistence type="inferred from homology"/>
<evidence type="ECO:0000256" key="4">
    <source>
        <dbReference type="ARBA" id="ARBA00022729"/>
    </source>
</evidence>
<keyword evidence="2" id="KW-0813">Transport</keyword>
<dbReference type="Pfam" id="PF01547">
    <property type="entry name" value="SBP_bac_1"/>
    <property type="match status" value="1"/>
</dbReference>
<dbReference type="InterPro" id="IPR006059">
    <property type="entry name" value="SBP"/>
</dbReference>
<dbReference type="InterPro" id="IPR050490">
    <property type="entry name" value="Bact_solute-bd_prot1"/>
</dbReference>
<dbReference type="Proteomes" id="UP000664357">
    <property type="component" value="Unassembled WGS sequence"/>
</dbReference>
<gene>
    <name evidence="8" type="ORF">JZO67_004155</name>
</gene>
<keyword evidence="9" id="KW-1185">Reference proteome</keyword>
<evidence type="ECO:0000256" key="3">
    <source>
        <dbReference type="ARBA" id="ARBA00022475"/>
    </source>
</evidence>
<dbReference type="PROSITE" id="PS01037">
    <property type="entry name" value="SBP_BACTERIAL_1"/>
    <property type="match status" value="1"/>
</dbReference>
<evidence type="ECO:0000256" key="7">
    <source>
        <dbReference type="ARBA" id="ARBA00023288"/>
    </source>
</evidence>
<evidence type="ECO:0000256" key="5">
    <source>
        <dbReference type="ARBA" id="ARBA00023136"/>
    </source>
</evidence>
<evidence type="ECO:0000256" key="1">
    <source>
        <dbReference type="ARBA" id="ARBA00008520"/>
    </source>
</evidence>
<keyword evidence="5" id="KW-0472">Membrane</keyword>
<evidence type="ECO:0000256" key="2">
    <source>
        <dbReference type="ARBA" id="ARBA00022448"/>
    </source>
</evidence>
<dbReference type="Gene3D" id="3.40.190.10">
    <property type="entry name" value="Periplasmic binding protein-like II"/>
    <property type="match status" value="2"/>
</dbReference>
<keyword evidence="7" id="KW-0449">Lipoprotein</keyword>
<dbReference type="EMBL" id="JAFREL020000004">
    <property type="protein sequence ID" value="MEO1772173.1"/>
    <property type="molecule type" value="Genomic_DNA"/>
</dbReference>
<keyword evidence="6" id="KW-0564">Palmitate</keyword>
<organism evidence="8 9">
    <name type="scientific">Candidatus Enterococcus ferrettii</name>
    <dbReference type="NCBI Taxonomy" id="2815324"/>
    <lineage>
        <taxon>Bacteria</taxon>
        <taxon>Bacillati</taxon>
        <taxon>Bacillota</taxon>
        <taxon>Bacilli</taxon>
        <taxon>Lactobacillales</taxon>
        <taxon>Enterococcaceae</taxon>
        <taxon>Enterococcus</taxon>
    </lineage>
</organism>
<evidence type="ECO:0000313" key="8">
    <source>
        <dbReference type="EMBL" id="MEO1772173.1"/>
    </source>
</evidence>
<reference evidence="8 9" key="1">
    <citation type="submission" date="2024-02" db="EMBL/GenBank/DDBJ databases">
        <title>The Genome Sequence of Enterococcus sp. DIV0159.</title>
        <authorList>
            <person name="Earl A."/>
            <person name="Manson A."/>
            <person name="Gilmore M."/>
            <person name="Sanders J."/>
            <person name="Shea T."/>
            <person name="Howe W."/>
            <person name="Livny J."/>
            <person name="Cuomo C."/>
            <person name="Neafsey D."/>
            <person name="Birren B."/>
        </authorList>
    </citation>
    <scope>NUCLEOTIDE SEQUENCE [LARGE SCALE GENOMIC DNA]</scope>
    <source>
        <strain evidence="8 9">665A</strain>
    </source>
</reference>